<dbReference type="OrthoDB" id="2735536at2759"/>
<evidence type="ECO:0000256" key="1">
    <source>
        <dbReference type="ARBA" id="ARBA00023002"/>
    </source>
</evidence>
<evidence type="ECO:0000313" key="4">
    <source>
        <dbReference type="Proteomes" id="UP000554235"/>
    </source>
</evidence>
<accession>A0A8H4LPW5</accession>
<keyword evidence="4" id="KW-1185">Reference proteome</keyword>
<dbReference type="PANTHER" id="PTHR10366:SF564">
    <property type="entry name" value="STEROL-4-ALPHA-CARBOXYLATE 3-DEHYDROGENASE, DECARBOXYLATING"/>
    <property type="match status" value="1"/>
</dbReference>
<comment type="caution">
    <text evidence="3">The sequence shown here is derived from an EMBL/GenBank/DDBJ whole genome shotgun (WGS) entry which is preliminary data.</text>
</comment>
<dbReference type="GO" id="GO:0016616">
    <property type="term" value="F:oxidoreductase activity, acting on the CH-OH group of donors, NAD or NADP as acceptor"/>
    <property type="evidence" value="ECO:0007669"/>
    <property type="project" value="TreeGrafter"/>
</dbReference>
<dbReference type="InterPro" id="IPR036291">
    <property type="entry name" value="NAD(P)-bd_dom_sf"/>
</dbReference>
<gene>
    <name evidence="3" type="ORF">FALBO_1288</name>
</gene>
<protein>
    <submittedName>
        <fullName evidence="3">NAD dependent epimerase dehydratase</fullName>
    </submittedName>
</protein>
<sequence>MATVGILKSAAKVPSIKRVVITSSMATLLSWDYIISDDRDRAYGPAKALALVATEKFIQEEKPHFDVINLLPSMVIGRNELNTSKEEVASGTNNGVMGPLIGAKSEMPTLGASVHLNDVSRAHIDVLNPLIPGNRNFPCSSGGLQGTTWDDAKDIARRRFGKSVSDGTCTLDGTFPTRPLRLDASEAEDVLGWKFAGFEGQV</sequence>
<proteinExistence type="inferred from homology"/>
<dbReference type="Gene3D" id="3.40.50.720">
    <property type="entry name" value="NAD(P)-binding Rossmann-like Domain"/>
    <property type="match status" value="1"/>
</dbReference>
<dbReference type="Proteomes" id="UP000554235">
    <property type="component" value="Unassembled WGS sequence"/>
</dbReference>
<evidence type="ECO:0000256" key="2">
    <source>
        <dbReference type="ARBA" id="ARBA00023445"/>
    </source>
</evidence>
<reference evidence="3 4" key="1">
    <citation type="submission" date="2020-01" db="EMBL/GenBank/DDBJ databases">
        <title>Identification and distribution of gene clusters putatively required for synthesis of sphingolipid metabolism inhibitors in phylogenetically diverse species of the filamentous fungus Fusarium.</title>
        <authorList>
            <person name="Kim H.-S."/>
            <person name="Busman M."/>
            <person name="Brown D.W."/>
            <person name="Divon H."/>
            <person name="Uhlig S."/>
            <person name="Proctor R.H."/>
        </authorList>
    </citation>
    <scope>NUCLEOTIDE SEQUENCE [LARGE SCALE GENOMIC DNA]</scope>
    <source>
        <strain evidence="3 4">NRRL 20459</strain>
    </source>
</reference>
<name>A0A8H4LPW5_9HYPO</name>
<dbReference type="PANTHER" id="PTHR10366">
    <property type="entry name" value="NAD DEPENDENT EPIMERASE/DEHYDRATASE"/>
    <property type="match status" value="1"/>
</dbReference>
<dbReference type="InterPro" id="IPR050425">
    <property type="entry name" value="NAD(P)_dehydrat-like"/>
</dbReference>
<dbReference type="SUPFAM" id="SSF51735">
    <property type="entry name" value="NAD(P)-binding Rossmann-fold domains"/>
    <property type="match status" value="1"/>
</dbReference>
<keyword evidence="1" id="KW-0560">Oxidoreductase</keyword>
<comment type="similarity">
    <text evidence="2">Belongs to the NAD(P)-dependent epimerase/dehydratase family. Dihydroflavonol-4-reductase subfamily.</text>
</comment>
<dbReference type="AlphaFoldDB" id="A0A8H4LPW5"/>
<organism evidence="3 4">
    <name type="scientific">Fusarium albosuccineum</name>
    <dbReference type="NCBI Taxonomy" id="1237068"/>
    <lineage>
        <taxon>Eukaryota</taxon>
        <taxon>Fungi</taxon>
        <taxon>Dikarya</taxon>
        <taxon>Ascomycota</taxon>
        <taxon>Pezizomycotina</taxon>
        <taxon>Sordariomycetes</taxon>
        <taxon>Hypocreomycetidae</taxon>
        <taxon>Hypocreales</taxon>
        <taxon>Nectriaceae</taxon>
        <taxon>Fusarium</taxon>
        <taxon>Fusarium decemcellulare species complex</taxon>
    </lineage>
</organism>
<dbReference type="EMBL" id="JAADYS010000164">
    <property type="protein sequence ID" value="KAF4471805.1"/>
    <property type="molecule type" value="Genomic_DNA"/>
</dbReference>
<evidence type="ECO:0000313" key="3">
    <source>
        <dbReference type="EMBL" id="KAF4471805.1"/>
    </source>
</evidence>